<evidence type="ECO:0000313" key="2">
    <source>
        <dbReference type="EMBL" id="TKR61981.1"/>
    </source>
</evidence>
<gene>
    <name evidence="2" type="ORF">L596_026005</name>
</gene>
<evidence type="ECO:0000313" key="3">
    <source>
        <dbReference type="Proteomes" id="UP000298663"/>
    </source>
</evidence>
<protein>
    <submittedName>
        <fullName evidence="2">Uncharacterized protein</fullName>
    </submittedName>
</protein>
<feature type="region of interest" description="Disordered" evidence="1">
    <location>
        <begin position="1"/>
        <end position="28"/>
    </location>
</feature>
<sequence>MYPNSSFPRSPPRKILKIKRSNPPDPLGMVENDANAHIRCSRPLLSRSINRRCRRDVWKMLTKASFCILKIASTVRFCRFAQADSSVFMASLTLESRLEWLSNPPYRAAPL</sequence>
<comment type="caution">
    <text evidence="2">The sequence shown here is derived from an EMBL/GenBank/DDBJ whole genome shotgun (WGS) entry which is preliminary data.</text>
</comment>
<accession>A0A4U5M019</accession>
<dbReference type="EMBL" id="AZBU02000010">
    <property type="protein sequence ID" value="TKR61981.1"/>
    <property type="molecule type" value="Genomic_DNA"/>
</dbReference>
<reference evidence="2 3" key="2">
    <citation type="journal article" date="2019" name="G3 (Bethesda)">
        <title>Hybrid Assembly of the Genome of the Entomopathogenic Nematode Steinernema carpocapsae Identifies the X-Chromosome.</title>
        <authorList>
            <person name="Serra L."/>
            <person name="Macchietto M."/>
            <person name="Macias-Munoz A."/>
            <person name="McGill C.J."/>
            <person name="Rodriguez I.M."/>
            <person name="Rodriguez B."/>
            <person name="Murad R."/>
            <person name="Mortazavi A."/>
        </authorList>
    </citation>
    <scope>NUCLEOTIDE SEQUENCE [LARGE SCALE GENOMIC DNA]</scope>
    <source>
        <strain evidence="2 3">ALL</strain>
    </source>
</reference>
<proteinExistence type="predicted"/>
<feature type="compositionally biased region" description="Basic residues" evidence="1">
    <location>
        <begin position="11"/>
        <end position="20"/>
    </location>
</feature>
<keyword evidence="3" id="KW-1185">Reference proteome</keyword>
<name>A0A4U5M019_STECR</name>
<dbReference type="Proteomes" id="UP000298663">
    <property type="component" value="Unassembled WGS sequence"/>
</dbReference>
<evidence type="ECO:0000256" key="1">
    <source>
        <dbReference type="SAM" id="MobiDB-lite"/>
    </source>
</evidence>
<reference evidence="2 3" key="1">
    <citation type="journal article" date="2015" name="Genome Biol.">
        <title>Comparative genomics of Steinernema reveals deeply conserved gene regulatory networks.</title>
        <authorList>
            <person name="Dillman A.R."/>
            <person name="Macchietto M."/>
            <person name="Porter C.F."/>
            <person name="Rogers A."/>
            <person name="Williams B."/>
            <person name="Antoshechkin I."/>
            <person name="Lee M.M."/>
            <person name="Goodwin Z."/>
            <person name="Lu X."/>
            <person name="Lewis E.E."/>
            <person name="Goodrich-Blair H."/>
            <person name="Stock S.P."/>
            <person name="Adams B.J."/>
            <person name="Sternberg P.W."/>
            <person name="Mortazavi A."/>
        </authorList>
    </citation>
    <scope>NUCLEOTIDE SEQUENCE [LARGE SCALE GENOMIC DNA]</scope>
    <source>
        <strain evidence="2 3">ALL</strain>
    </source>
</reference>
<dbReference type="AlphaFoldDB" id="A0A4U5M019"/>
<organism evidence="2 3">
    <name type="scientific">Steinernema carpocapsae</name>
    <name type="common">Entomopathogenic nematode</name>
    <dbReference type="NCBI Taxonomy" id="34508"/>
    <lineage>
        <taxon>Eukaryota</taxon>
        <taxon>Metazoa</taxon>
        <taxon>Ecdysozoa</taxon>
        <taxon>Nematoda</taxon>
        <taxon>Chromadorea</taxon>
        <taxon>Rhabditida</taxon>
        <taxon>Tylenchina</taxon>
        <taxon>Panagrolaimomorpha</taxon>
        <taxon>Strongyloidoidea</taxon>
        <taxon>Steinernematidae</taxon>
        <taxon>Steinernema</taxon>
    </lineage>
</organism>